<feature type="signal peptide" evidence="1">
    <location>
        <begin position="1"/>
        <end position="21"/>
    </location>
</feature>
<dbReference type="Proteomes" id="UP000324222">
    <property type="component" value="Unassembled WGS sequence"/>
</dbReference>
<name>A0A5B7DSV5_PORTR</name>
<dbReference type="AlphaFoldDB" id="A0A5B7DSV5"/>
<evidence type="ECO:0000313" key="2">
    <source>
        <dbReference type="EMBL" id="MPC24488.1"/>
    </source>
</evidence>
<evidence type="ECO:0000313" key="3">
    <source>
        <dbReference type="Proteomes" id="UP000324222"/>
    </source>
</evidence>
<sequence>MILVSILHRLLVLHHPAQVRYEAWRRRGCKLECRSRLRDGASEGFMPSGTIHQDVRFVGPQNDLQDCTQNAADPCNFLSATLKLCLFLVQLYHVVLDDAAAAS</sequence>
<evidence type="ECO:0000256" key="1">
    <source>
        <dbReference type="SAM" id="SignalP"/>
    </source>
</evidence>
<accession>A0A5B7DSV5</accession>
<protein>
    <submittedName>
        <fullName evidence="2">Uncharacterized protein</fullName>
    </submittedName>
</protein>
<reference evidence="2 3" key="1">
    <citation type="submission" date="2019-05" db="EMBL/GenBank/DDBJ databases">
        <title>Another draft genome of Portunus trituberculatus and its Hox gene families provides insights of decapod evolution.</title>
        <authorList>
            <person name="Jeong J.-H."/>
            <person name="Song I."/>
            <person name="Kim S."/>
            <person name="Choi T."/>
            <person name="Kim D."/>
            <person name="Ryu S."/>
            <person name="Kim W."/>
        </authorList>
    </citation>
    <scope>NUCLEOTIDE SEQUENCE [LARGE SCALE GENOMIC DNA]</scope>
    <source>
        <tissue evidence="2">Muscle</tissue>
    </source>
</reference>
<proteinExistence type="predicted"/>
<comment type="caution">
    <text evidence="2">The sequence shown here is derived from an EMBL/GenBank/DDBJ whole genome shotgun (WGS) entry which is preliminary data.</text>
</comment>
<feature type="chain" id="PRO_5022957407" evidence="1">
    <location>
        <begin position="22"/>
        <end position="103"/>
    </location>
</feature>
<organism evidence="2 3">
    <name type="scientific">Portunus trituberculatus</name>
    <name type="common">Swimming crab</name>
    <name type="synonym">Neptunus trituberculatus</name>
    <dbReference type="NCBI Taxonomy" id="210409"/>
    <lineage>
        <taxon>Eukaryota</taxon>
        <taxon>Metazoa</taxon>
        <taxon>Ecdysozoa</taxon>
        <taxon>Arthropoda</taxon>
        <taxon>Crustacea</taxon>
        <taxon>Multicrustacea</taxon>
        <taxon>Malacostraca</taxon>
        <taxon>Eumalacostraca</taxon>
        <taxon>Eucarida</taxon>
        <taxon>Decapoda</taxon>
        <taxon>Pleocyemata</taxon>
        <taxon>Brachyura</taxon>
        <taxon>Eubrachyura</taxon>
        <taxon>Portunoidea</taxon>
        <taxon>Portunidae</taxon>
        <taxon>Portuninae</taxon>
        <taxon>Portunus</taxon>
    </lineage>
</organism>
<gene>
    <name evidence="2" type="ORF">E2C01_017569</name>
</gene>
<keyword evidence="3" id="KW-1185">Reference proteome</keyword>
<dbReference type="EMBL" id="VSRR010001335">
    <property type="protein sequence ID" value="MPC24488.1"/>
    <property type="molecule type" value="Genomic_DNA"/>
</dbReference>
<keyword evidence="1" id="KW-0732">Signal</keyword>